<dbReference type="RefSeq" id="WP_311344159.1">
    <property type="nucleotide sequence ID" value="NZ_JAVREI010000002.1"/>
</dbReference>
<reference evidence="5" key="1">
    <citation type="submission" date="2023-07" db="EMBL/GenBank/DDBJ databases">
        <title>30 novel species of actinomycetes from the DSMZ collection.</title>
        <authorList>
            <person name="Nouioui I."/>
        </authorList>
    </citation>
    <scope>NUCLEOTIDE SEQUENCE [LARGE SCALE GENOMIC DNA]</scope>
    <source>
        <strain evidence="5">DSM 46792</strain>
    </source>
</reference>
<dbReference type="SUPFAM" id="SSF53335">
    <property type="entry name" value="S-adenosyl-L-methionine-dependent methyltransferases"/>
    <property type="match status" value="1"/>
</dbReference>
<dbReference type="GO" id="GO:0032259">
    <property type="term" value="P:methylation"/>
    <property type="evidence" value="ECO:0007669"/>
    <property type="project" value="UniProtKB-KW"/>
</dbReference>
<comment type="caution">
    <text evidence="4">The sequence shown here is derived from an EMBL/GenBank/DDBJ whole genome shotgun (WGS) entry which is preliminary data.</text>
</comment>
<evidence type="ECO:0000256" key="2">
    <source>
        <dbReference type="ARBA" id="ARBA00022679"/>
    </source>
</evidence>
<dbReference type="GO" id="GO:0008168">
    <property type="term" value="F:methyltransferase activity"/>
    <property type="evidence" value="ECO:0007669"/>
    <property type="project" value="UniProtKB-KW"/>
</dbReference>
<evidence type="ECO:0000313" key="5">
    <source>
        <dbReference type="Proteomes" id="UP001183222"/>
    </source>
</evidence>
<dbReference type="InterPro" id="IPR041698">
    <property type="entry name" value="Methyltransf_25"/>
</dbReference>
<dbReference type="Proteomes" id="UP001183222">
    <property type="component" value="Unassembled WGS sequence"/>
</dbReference>
<keyword evidence="5" id="KW-1185">Reference proteome</keyword>
<dbReference type="EMBL" id="JAVREI010000002">
    <property type="protein sequence ID" value="MDT0275336.1"/>
    <property type="molecule type" value="Genomic_DNA"/>
</dbReference>
<keyword evidence="2 4" id="KW-0808">Transferase</keyword>
<name>A0ABU2K575_9ACTN</name>
<dbReference type="EC" id="2.1.-.-" evidence="4"/>
<evidence type="ECO:0000259" key="3">
    <source>
        <dbReference type="Pfam" id="PF13649"/>
    </source>
</evidence>
<organism evidence="4 5">
    <name type="scientific">Blastococcus goldschmidtiae</name>
    <dbReference type="NCBI Taxonomy" id="3075546"/>
    <lineage>
        <taxon>Bacteria</taxon>
        <taxon>Bacillati</taxon>
        <taxon>Actinomycetota</taxon>
        <taxon>Actinomycetes</taxon>
        <taxon>Geodermatophilales</taxon>
        <taxon>Geodermatophilaceae</taxon>
        <taxon>Blastococcus</taxon>
    </lineage>
</organism>
<protein>
    <submittedName>
        <fullName evidence="4">Class I SAM-dependent methyltransferase</fullName>
        <ecNumber evidence="4">2.1.-.-</ecNumber>
    </submittedName>
</protein>
<dbReference type="PANTHER" id="PTHR43861">
    <property type="entry name" value="TRANS-ACONITATE 2-METHYLTRANSFERASE-RELATED"/>
    <property type="match status" value="1"/>
</dbReference>
<accession>A0ABU2K575</accession>
<feature type="domain" description="Methyltransferase" evidence="3">
    <location>
        <begin position="65"/>
        <end position="159"/>
    </location>
</feature>
<evidence type="ECO:0000256" key="1">
    <source>
        <dbReference type="ARBA" id="ARBA00022603"/>
    </source>
</evidence>
<dbReference type="CDD" id="cd02440">
    <property type="entry name" value="AdoMet_MTases"/>
    <property type="match status" value="1"/>
</dbReference>
<sequence>MSFEQVRKDWITLGGEDPLWAVLVAEGKRGGRWDTDAFLQLGRDDVASARKQLSALGLPATWDRVLDFGCGTGRLSQALAEHAAEVVGVDVSPPMLDKARSFDRSSGRVTFVLNQHPDLRAFPDASFDLVFTERVLQHLPPEALETYLTEFLRVLRPGGVAWVHCTTRPTWSFRGFVWRAAPAPVIRWAQRRLLGYPAPMRMTGVSEKKVAELVAMHGGAVVDAVAVAEPESHWQARRYVIRRGHATG</sequence>
<proteinExistence type="predicted"/>
<dbReference type="PANTHER" id="PTHR43861:SF1">
    <property type="entry name" value="TRANS-ACONITATE 2-METHYLTRANSFERASE"/>
    <property type="match status" value="1"/>
</dbReference>
<dbReference type="Gene3D" id="3.40.50.150">
    <property type="entry name" value="Vaccinia Virus protein VP39"/>
    <property type="match status" value="1"/>
</dbReference>
<dbReference type="Pfam" id="PF13649">
    <property type="entry name" value="Methyltransf_25"/>
    <property type="match status" value="1"/>
</dbReference>
<evidence type="ECO:0000313" key="4">
    <source>
        <dbReference type="EMBL" id="MDT0275336.1"/>
    </source>
</evidence>
<keyword evidence="1 4" id="KW-0489">Methyltransferase</keyword>
<gene>
    <name evidence="4" type="ORF">RM425_05420</name>
</gene>
<dbReference type="InterPro" id="IPR029063">
    <property type="entry name" value="SAM-dependent_MTases_sf"/>
</dbReference>